<sequence>VIADKEEGSSNEEESESSESSSVRSMTSAAGLIDGKPAEDGEGVKGVGECAVAPPNDKAEGDDEGSSRGEEGAGDDDTSGEEGVGDDEGSAKGKVGAGDDEGARDKEAGAVGDWDMRNVFSGFRRALRKQHGCLYG</sequence>
<evidence type="ECO:0000313" key="1">
    <source>
        <dbReference type="EMBL" id="TFK58345.1"/>
    </source>
</evidence>
<dbReference type="EMBL" id="ML209429">
    <property type="protein sequence ID" value="TFK58345.1"/>
    <property type="molecule type" value="Genomic_DNA"/>
</dbReference>
<evidence type="ECO:0000313" key="2">
    <source>
        <dbReference type="Proteomes" id="UP000308600"/>
    </source>
</evidence>
<dbReference type="Proteomes" id="UP000308600">
    <property type="component" value="Unassembled WGS sequence"/>
</dbReference>
<feature type="non-terminal residue" evidence="1">
    <location>
        <position position="1"/>
    </location>
</feature>
<organism evidence="1 2">
    <name type="scientific">Pluteus cervinus</name>
    <dbReference type="NCBI Taxonomy" id="181527"/>
    <lineage>
        <taxon>Eukaryota</taxon>
        <taxon>Fungi</taxon>
        <taxon>Dikarya</taxon>
        <taxon>Basidiomycota</taxon>
        <taxon>Agaricomycotina</taxon>
        <taxon>Agaricomycetes</taxon>
        <taxon>Agaricomycetidae</taxon>
        <taxon>Agaricales</taxon>
        <taxon>Pluteineae</taxon>
        <taxon>Pluteaceae</taxon>
        <taxon>Pluteus</taxon>
    </lineage>
</organism>
<reference evidence="1 2" key="1">
    <citation type="journal article" date="2019" name="Nat. Ecol. Evol.">
        <title>Megaphylogeny resolves global patterns of mushroom evolution.</title>
        <authorList>
            <person name="Varga T."/>
            <person name="Krizsan K."/>
            <person name="Foldi C."/>
            <person name="Dima B."/>
            <person name="Sanchez-Garcia M."/>
            <person name="Sanchez-Ramirez S."/>
            <person name="Szollosi G.J."/>
            <person name="Szarkandi J.G."/>
            <person name="Papp V."/>
            <person name="Albert L."/>
            <person name="Andreopoulos W."/>
            <person name="Angelini C."/>
            <person name="Antonin V."/>
            <person name="Barry K.W."/>
            <person name="Bougher N.L."/>
            <person name="Buchanan P."/>
            <person name="Buyck B."/>
            <person name="Bense V."/>
            <person name="Catcheside P."/>
            <person name="Chovatia M."/>
            <person name="Cooper J."/>
            <person name="Damon W."/>
            <person name="Desjardin D."/>
            <person name="Finy P."/>
            <person name="Geml J."/>
            <person name="Haridas S."/>
            <person name="Hughes K."/>
            <person name="Justo A."/>
            <person name="Karasinski D."/>
            <person name="Kautmanova I."/>
            <person name="Kiss B."/>
            <person name="Kocsube S."/>
            <person name="Kotiranta H."/>
            <person name="LaButti K.M."/>
            <person name="Lechner B.E."/>
            <person name="Liimatainen K."/>
            <person name="Lipzen A."/>
            <person name="Lukacs Z."/>
            <person name="Mihaltcheva S."/>
            <person name="Morgado L.N."/>
            <person name="Niskanen T."/>
            <person name="Noordeloos M.E."/>
            <person name="Ohm R.A."/>
            <person name="Ortiz-Santana B."/>
            <person name="Ovrebo C."/>
            <person name="Racz N."/>
            <person name="Riley R."/>
            <person name="Savchenko A."/>
            <person name="Shiryaev A."/>
            <person name="Soop K."/>
            <person name="Spirin V."/>
            <person name="Szebenyi C."/>
            <person name="Tomsovsky M."/>
            <person name="Tulloss R.E."/>
            <person name="Uehling J."/>
            <person name="Grigoriev I.V."/>
            <person name="Vagvolgyi C."/>
            <person name="Papp T."/>
            <person name="Martin F.M."/>
            <person name="Miettinen O."/>
            <person name="Hibbett D.S."/>
            <person name="Nagy L.G."/>
        </authorList>
    </citation>
    <scope>NUCLEOTIDE SEQUENCE [LARGE SCALE GENOMIC DNA]</scope>
    <source>
        <strain evidence="1 2">NL-1719</strain>
    </source>
</reference>
<keyword evidence="2" id="KW-1185">Reference proteome</keyword>
<protein>
    <submittedName>
        <fullName evidence="1">Uncharacterized protein</fullName>
    </submittedName>
</protein>
<proteinExistence type="predicted"/>
<name>A0ACD2ZY57_9AGAR</name>
<accession>A0ACD2ZY57</accession>
<gene>
    <name evidence="1" type="ORF">BDN72DRAFT_866011</name>
</gene>